<feature type="region of interest" description="Disordered" evidence="1">
    <location>
        <begin position="209"/>
        <end position="260"/>
    </location>
</feature>
<evidence type="ECO:0000313" key="2">
    <source>
        <dbReference type="EMBL" id="KAL2919609.1"/>
    </source>
</evidence>
<comment type="caution">
    <text evidence="2">The sequence shown here is derived from an EMBL/GenBank/DDBJ whole genome shotgun (WGS) entry which is preliminary data.</text>
</comment>
<name>A0ABR4NJJ0_9FUNG</name>
<feature type="compositionally biased region" description="Basic and acidic residues" evidence="1">
    <location>
        <begin position="139"/>
        <end position="170"/>
    </location>
</feature>
<keyword evidence="3" id="KW-1185">Reference proteome</keyword>
<evidence type="ECO:0000313" key="3">
    <source>
        <dbReference type="Proteomes" id="UP001527925"/>
    </source>
</evidence>
<accession>A0ABR4NJJ0</accession>
<proteinExistence type="predicted"/>
<feature type="compositionally biased region" description="Acidic residues" evidence="1">
    <location>
        <begin position="225"/>
        <end position="252"/>
    </location>
</feature>
<protein>
    <submittedName>
        <fullName evidence="2">Uncharacterized protein</fullName>
    </submittedName>
</protein>
<dbReference type="Proteomes" id="UP001527925">
    <property type="component" value="Unassembled WGS sequence"/>
</dbReference>
<reference evidence="2 3" key="1">
    <citation type="submission" date="2023-09" db="EMBL/GenBank/DDBJ databases">
        <title>Pangenome analysis of Batrachochytrium dendrobatidis and related Chytrids.</title>
        <authorList>
            <person name="Yacoub M.N."/>
            <person name="Stajich J.E."/>
            <person name="James T.Y."/>
        </authorList>
    </citation>
    <scope>NUCLEOTIDE SEQUENCE [LARGE SCALE GENOMIC DNA]</scope>
    <source>
        <strain evidence="2 3">JEL0888</strain>
    </source>
</reference>
<organism evidence="2 3">
    <name type="scientific">Polyrhizophydium stewartii</name>
    <dbReference type="NCBI Taxonomy" id="2732419"/>
    <lineage>
        <taxon>Eukaryota</taxon>
        <taxon>Fungi</taxon>
        <taxon>Fungi incertae sedis</taxon>
        <taxon>Chytridiomycota</taxon>
        <taxon>Chytridiomycota incertae sedis</taxon>
        <taxon>Chytridiomycetes</taxon>
        <taxon>Rhizophydiales</taxon>
        <taxon>Rhizophydiales incertae sedis</taxon>
        <taxon>Polyrhizophydium</taxon>
    </lineage>
</organism>
<gene>
    <name evidence="2" type="ORF">HK105_200521</name>
</gene>
<sequence>MDQSLARLIALLAPGQPVDPNLAWSAFTLLRQDLVAFKQELLADEREILTLEDDIAAKRAAQQAFDAFVAKWTPVLARVEADNTKLLQDPAGVDPKAQALVDAARAARHGLSLEAFDAEIAEEFRGVDGVTADAAAGHEVGDERMDEDHAGVEGRSGEHTGDLDGEKPADGDAAEAASTEIRADVIDLVEVDDAGAWTANAAGAMVDLTGEDDANGAEVGNQVPEEPDGPSGLDDDDDDDDIDPDNDQDEDMGLGAQISF</sequence>
<feature type="region of interest" description="Disordered" evidence="1">
    <location>
        <begin position="136"/>
        <end position="176"/>
    </location>
</feature>
<evidence type="ECO:0000256" key="1">
    <source>
        <dbReference type="SAM" id="MobiDB-lite"/>
    </source>
</evidence>
<dbReference type="EMBL" id="JADGIZ020000002">
    <property type="protein sequence ID" value="KAL2919609.1"/>
    <property type="molecule type" value="Genomic_DNA"/>
</dbReference>